<evidence type="ECO:0000259" key="3">
    <source>
        <dbReference type="PROSITE" id="PS51770"/>
    </source>
</evidence>
<dbReference type="SUPFAM" id="SSF54637">
    <property type="entry name" value="Thioesterase/thiol ester dehydrase-isomerase"/>
    <property type="match status" value="1"/>
</dbReference>
<evidence type="ECO:0000313" key="5">
    <source>
        <dbReference type="Proteomes" id="UP001434883"/>
    </source>
</evidence>
<reference evidence="4 5" key="1">
    <citation type="submission" date="2021-06" db="EMBL/GenBank/DDBJ databases">
        <authorList>
            <person name="Palmer J.M."/>
        </authorList>
    </citation>
    <scope>NUCLEOTIDE SEQUENCE [LARGE SCALE GENOMIC DNA]</scope>
    <source>
        <strain evidence="4 5">XC_2019</strain>
        <tissue evidence="4">Muscle</tissue>
    </source>
</reference>
<organism evidence="4 5">
    <name type="scientific">Xenoophorus captivus</name>
    <dbReference type="NCBI Taxonomy" id="1517983"/>
    <lineage>
        <taxon>Eukaryota</taxon>
        <taxon>Metazoa</taxon>
        <taxon>Chordata</taxon>
        <taxon>Craniata</taxon>
        <taxon>Vertebrata</taxon>
        <taxon>Euteleostomi</taxon>
        <taxon>Actinopterygii</taxon>
        <taxon>Neopterygii</taxon>
        <taxon>Teleostei</taxon>
        <taxon>Neoteleostei</taxon>
        <taxon>Acanthomorphata</taxon>
        <taxon>Ovalentaria</taxon>
        <taxon>Atherinomorphae</taxon>
        <taxon>Cyprinodontiformes</taxon>
        <taxon>Goodeidae</taxon>
        <taxon>Xenoophorus</taxon>
    </lineage>
</organism>
<dbReference type="InterPro" id="IPR040170">
    <property type="entry name" value="Cytosol_ACT"/>
</dbReference>
<gene>
    <name evidence="4" type="primary">ACOT11_2</name>
    <name evidence="4" type="ORF">XENOCAPTIV_027491</name>
</gene>
<evidence type="ECO:0000256" key="2">
    <source>
        <dbReference type="ARBA" id="ARBA00022801"/>
    </source>
</evidence>
<dbReference type="CDD" id="cd03442">
    <property type="entry name" value="BFIT_BACH"/>
    <property type="match status" value="1"/>
</dbReference>
<accession>A0ABV0QV41</accession>
<feature type="domain" description="HotDog ACOT-type" evidence="3">
    <location>
        <begin position="1"/>
        <end position="59"/>
    </location>
</feature>
<dbReference type="InterPro" id="IPR033120">
    <property type="entry name" value="HOTDOG_ACOT"/>
</dbReference>
<sequence>MFHFRGPSHIGDRLVLKAIVNNAFKHSMEVGVCAEAYRGGEPLRHINSAFMTFEVLDGDRKPRTLPHLRPEPGVVFSELYLCHLETLYFVWIKLGFPVL</sequence>
<dbReference type="PANTHER" id="PTHR11049">
    <property type="entry name" value="ACYL COENZYME A THIOESTER HYDROLASE"/>
    <property type="match status" value="1"/>
</dbReference>
<dbReference type="PROSITE" id="PS51770">
    <property type="entry name" value="HOTDOG_ACOT"/>
    <property type="match status" value="1"/>
</dbReference>
<proteinExistence type="predicted"/>
<name>A0ABV0QV41_9TELE</name>
<dbReference type="Gene3D" id="3.10.129.10">
    <property type="entry name" value="Hotdog Thioesterase"/>
    <property type="match status" value="1"/>
</dbReference>
<comment type="caution">
    <text evidence="4">The sequence shown here is derived from an EMBL/GenBank/DDBJ whole genome shotgun (WGS) entry which is preliminary data.</text>
</comment>
<dbReference type="Proteomes" id="UP001434883">
    <property type="component" value="Unassembled WGS sequence"/>
</dbReference>
<protein>
    <submittedName>
        <fullName evidence="4">Acyl-coenzyme A thioesterase 11</fullName>
    </submittedName>
</protein>
<evidence type="ECO:0000313" key="4">
    <source>
        <dbReference type="EMBL" id="MEQ2199207.1"/>
    </source>
</evidence>
<dbReference type="PANTHER" id="PTHR11049:SF1">
    <property type="entry name" value="ACYL-COENZYME A THIOESTERASE 11"/>
    <property type="match status" value="1"/>
</dbReference>
<evidence type="ECO:0000256" key="1">
    <source>
        <dbReference type="ARBA" id="ARBA00022487"/>
    </source>
</evidence>
<dbReference type="EMBL" id="JAHRIN010023979">
    <property type="protein sequence ID" value="MEQ2199207.1"/>
    <property type="molecule type" value="Genomic_DNA"/>
</dbReference>
<keyword evidence="1" id="KW-0719">Serine esterase</keyword>
<dbReference type="InterPro" id="IPR029069">
    <property type="entry name" value="HotDog_dom_sf"/>
</dbReference>
<keyword evidence="2" id="KW-0378">Hydrolase</keyword>
<keyword evidence="5" id="KW-1185">Reference proteome</keyword>